<evidence type="ECO:0000256" key="6">
    <source>
        <dbReference type="ARBA" id="ARBA00023180"/>
    </source>
</evidence>
<dbReference type="AlphaFoldDB" id="A0A0A2LYL0"/>
<dbReference type="EMBL" id="JRLX01000020">
    <property type="protein sequence ID" value="KGO85477.1"/>
    <property type="molecule type" value="Genomic_DNA"/>
</dbReference>
<dbReference type="Proteomes" id="UP000030152">
    <property type="component" value="Unassembled WGS sequence"/>
</dbReference>
<evidence type="ECO:0000256" key="2">
    <source>
        <dbReference type="ARBA" id="ARBA00022692"/>
    </source>
</evidence>
<protein>
    <recommendedName>
        <fullName evidence="7">TM2 domain-containing protein</fullName>
    </recommendedName>
</protein>
<reference evidence="8 9" key="1">
    <citation type="submission" date="2013-09" db="EMBL/GenBank/DDBJ databases">
        <authorList>
            <person name="Zeng Z."/>
            <person name="Chen C."/>
        </authorList>
    </citation>
    <scope>NUCLEOTIDE SEQUENCE [LARGE SCALE GENOMIC DNA]</scope>
    <source>
        <strain evidence="8 9">WB 3.3-2</strain>
    </source>
</reference>
<organism evidence="8 9">
    <name type="scientific">Flavobacterium rivuli WB 3.3-2 = DSM 21788</name>
    <dbReference type="NCBI Taxonomy" id="1121895"/>
    <lineage>
        <taxon>Bacteria</taxon>
        <taxon>Pseudomonadati</taxon>
        <taxon>Bacteroidota</taxon>
        <taxon>Flavobacteriia</taxon>
        <taxon>Flavobacteriales</taxon>
        <taxon>Flavobacteriaceae</taxon>
        <taxon>Flavobacterium</taxon>
    </lineage>
</organism>
<evidence type="ECO:0000313" key="8">
    <source>
        <dbReference type="EMBL" id="KGO85477.1"/>
    </source>
</evidence>
<dbReference type="GO" id="GO:0016020">
    <property type="term" value="C:membrane"/>
    <property type="evidence" value="ECO:0007669"/>
    <property type="project" value="UniProtKB-SubCell"/>
</dbReference>
<evidence type="ECO:0000313" key="9">
    <source>
        <dbReference type="Proteomes" id="UP000030152"/>
    </source>
</evidence>
<comment type="caution">
    <text evidence="8">The sequence shown here is derived from an EMBL/GenBank/DDBJ whole genome shotgun (WGS) entry which is preliminary data.</text>
</comment>
<dbReference type="InterPro" id="IPR050932">
    <property type="entry name" value="TM2D1-3-like"/>
</dbReference>
<dbReference type="InterPro" id="IPR007829">
    <property type="entry name" value="TM2"/>
</dbReference>
<name>A0A0A2LYL0_9FLAO</name>
<proteinExistence type="predicted"/>
<sequence length="111" mass="12415">MDSQKVDMFLMTNAKYFQAKHLNYIRERLQVADDSKWPLLQSADLKDPTTSLIISIFAGSLGIDRFIIGDTGLGVGKLLTCGGLGIWAIVDWFLISDATKAKNMEKLQMFL</sequence>
<keyword evidence="6" id="KW-0325">Glycoprotein</keyword>
<evidence type="ECO:0000256" key="3">
    <source>
        <dbReference type="ARBA" id="ARBA00022729"/>
    </source>
</evidence>
<evidence type="ECO:0000256" key="5">
    <source>
        <dbReference type="ARBA" id="ARBA00023136"/>
    </source>
</evidence>
<keyword evidence="2" id="KW-0812">Transmembrane</keyword>
<keyword evidence="4" id="KW-1133">Transmembrane helix</keyword>
<evidence type="ECO:0000256" key="4">
    <source>
        <dbReference type="ARBA" id="ARBA00022989"/>
    </source>
</evidence>
<gene>
    <name evidence="8" type="ORF">Q765_15720</name>
</gene>
<evidence type="ECO:0000256" key="1">
    <source>
        <dbReference type="ARBA" id="ARBA00004141"/>
    </source>
</evidence>
<dbReference type="eggNOG" id="COG2314">
    <property type="taxonomic scope" value="Bacteria"/>
</dbReference>
<keyword evidence="9" id="KW-1185">Reference proteome</keyword>
<dbReference type="RefSeq" id="WP_026300163.1">
    <property type="nucleotide sequence ID" value="NZ_JRLX01000020.1"/>
</dbReference>
<dbReference type="STRING" id="1121895.GCA_000378485_03503"/>
<keyword evidence="5" id="KW-0472">Membrane</keyword>
<dbReference type="OrthoDB" id="9816361at2"/>
<dbReference type="PANTHER" id="PTHR21016">
    <property type="entry name" value="BETA-AMYLOID BINDING PROTEIN-RELATED"/>
    <property type="match status" value="1"/>
</dbReference>
<feature type="domain" description="TM2" evidence="7">
    <location>
        <begin position="46"/>
        <end position="93"/>
    </location>
</feature>
<keyword evidence="3" id="KW-0732">Signal</keyword>
<comment type="subcellular location">
    <subcellularLocation>
        <location evidence="1">Membrane</location>
        <topology evidence="1">Multi-pass membrane protein</topology>
    </subcellularLocation>
</comment>
<accession>A0A0A2LYL0</accession>
<evidence type="ECO:0000259" key="7">
    <source>
        <dbReference type="Pfam" id="PF05154"/>
    </source>
</evidence>
<dbReference type="Pfam" id="PF05154">
    <property type="entry name" value="TM2"/>
    <property type="match status" value="1"/>
</dbReference>
<dbReference type="PANTHER" id="PTHR21016:SF4">
    <property type="entry name" value="TM2 DOMAIN-CONTAINING PROTEIN 2"/>
    <property type="match status" value="1"/>
</dbReference>